<sequence length="245" mass="28787">MSPNIISASLLIKRWYFELYDYEYNYVEILYNLLNTTHGDPVAFYKKVKLLRKENLSRWEAEKVLFMALLDIKDTFHEQVNSRAAQVYWDKNPVEVNSIGNAPIWPWCVIQPTEEDVPQEHCTFGIECGRQEVLSEDDGGIRRTLYSRAPERLPDCTLYIPKAFNFKAIDGVLLSLEVKDGLTKAIVISIQITIADSHSDSVSKFFDDWNHWNRQLKEYTEVSIYFVWIMEKVERRIVDHPMEVR</sequence>
<keyword evidence="2" id="KW-1185">Reference proteome</keyword>
<dbReference type="Proteomes" id="UP000268093">
    <property type="component" value="Unassembled WGS sequence"/>
</dbReference>
<dbReference type="OrthoDB" id="3009604at2759"/>
<organism evidence="1 2">
    <name type="scientific">Jimgerdemannia flammicorona</name>
    <dbReference type="NCBI Taxonomy" id="994334"/>
    <lineage>
        <taxon>Eukaryota</taxon>
        <taxon>Fungi</taxon>
        <taxon>Fungi incertae sedis</taxon>
        <taxon>Mucoromycota</taxon>
        <taxon>Mucoromycotina</taxon>
        <taxon>Endogonomycetes</taxon>
        <taxon>Endogonales</taxon>
        <taxon>Endogonaceae</taxon>
        <taxon>Jimgerdemannia</taxon>
    </lineage>
</organism>
<evidence type="ECO:0000313" key="2">
    <source>
        <dbReference type="Proteomes" id="UP000268093"/>
    </source>
</evidence>
<evidence type="ECO:0000313" key="1">
    <source>
        <dbReference type="EMBL" id="RUP43044.1"/>
    </source>
</evidence>
<gene>
    <name evidence="1" type="ORF">BC936DRAFT_137715</name>
</gene>
<dbReference type="EMBL" id="RBNI01011870">
    <property type="protein sequence ID" value="RUP43044.1"/>
    <property type="molecule type" value="Genomic_DNA"/>
</dbReference>
<comment type="caution">
    <text evidence="1">The sequence shown here is derived from an EMBL/GenBank/DDBJ whole genome shotgun (WGS) entry which is preliminary data.</text>
</comment>
<dbReference type="AlphaFoldDB" id="A0A433CWT9"/>
<protein>
    <submittedName>
        <fullName evidence="1">Uncharacterized protein</fullName>
    </submittedName>
</protein>
<feature type="non-terminal residue" evidence="1">
    <location>
        <position position="245"/>
    </location>
</feature>
<accession>A0A433CWT9</accession>
<name>A0A433CWT9_9FUNG</name>
<reference evidence="1 2" key="1">
    <citation type="journal article" date="2018" name="New Phytol.">
        <title>Phylogenomics of Endogonaceae and evolution of mycorrhizas within Mucoromycota.</title>
        <authorList>
            <person name="Chang Y."/>
            <person name="Desiro A."/>
            <person name="Na H."/>
            <person name="Sandor L."/>
            <person name="Lipzen A."/>
            <person name="Clum A."/>
            <person name="Barry K."/>
            <person name="Grigoriev I.V."/>
            <person name="Martin F.M."/>
            <person name="Stajich J.E."/>
            <person name="Smith M.E."/>
            <person name="Bonito G."/>
            <person name="Spatafora J.W."/>
        </authorList>
    </citation>
    <scope>NUCLEOTIDE SEQUENCE [LARGE SCALE GENOMIC DNA]</scope>
    <source>
        <strain evidence="1 2">GMNB39</strain>
    </source>
</reference>
<proteinExistence type="predicted"/>